<reference evidence="11 12" key="1">
    <citation type="submission" date="2017-03" db="EMBL/GenBank/DDBJ databases">
        <title>Genome of the blue death feigning beetle - Asbolus verrucosus.</title>
        <authorList>
            <person name="Rider S.D."/>
        </authorList>
    </citation>
    <scope>NUCLEOTIDE SEQUENCE [LARGE SCALE GENOMIC DNA]</scope>
    <source>
        <strain evidence="11">Butters</strain>
        <tissue evidence="11">Head and leg muscle</tissue>
    </source>
</reference>
<name>A0A482VN49_ASBVE</name>
<dbReference type="Proteomes" id="UP000292052">
    <property type="component" value="Unassembled WGS sequence"/>
</dbReference>
<protein>
    <recommendedName>
        <fullName evidence="3">RecQ-mediated genome instability protein 1</fullName>
    </recommendedName>
</protein>
<organism evidence="11 12">
    <name type="scientific">Asbolus verrucosus</name>
    <name type="common">Desert ironclad beetle</name>
    <dbReference type="NCBI Taxonomy" id="1661398"/>
    <lineage>
        <taxon>Eukaryota</taxon>
        <taxon>Metazoa</taxon>
        <taxon>Ecdysozoa</taxon>
        <taxon>Arthropoda</taxon>
        <taxon>Hexapoda</taxon>
        <taxon>Insecta</taxon>
        <taxon>Pterygota</taxon>
        <taxon>Neoptera</taxon>
        <taxon>Endopterygota</taxon>
        <taxon>Coleoptera</taxon>
        <taxon>Polyphaga</taxon>
        <taxon>Cucujiformia</taxon>
        <taxon>Tenebrionidae</taxon>
        <taxon>Pimeliinae</taxon>
        <taxon>Asbolus</taxon>
    </lineage>
</organism>
<evidence type="ECO:0000256" key="3">
    <source>
        <dbReference type="ARBA" id="ARBA00018987"/>
    </source>
</evidence>
<evidence type="ECO:0000259" key="10">
    <source>
        <dbReference type="Pfam" id="PF21000"/>
    </source>
</evidence>
<evidence type="ECO:0000256" key="1">
    <source>
        <dbReference type="ARBA" id="ARBA00004123"/>
    </source>
</evidence>
<dbReference type="InterPro" id="IPR044881">
    <property type="entry name" value="RMI1_N_N_sf"/>
</dbReference>
<keyword evidence="4" id="KW-0235">DNA replication</keyword>
<dbReference type="PANTHER" id="PTHR14790">
    <property type="entry name" value="RECQ-MEDIATED GENOME INSTABILITY PROTEIN 1 RMI1"/>
    <property type="match status" value="1"/>
</dbReference>
<evidence type="ECO:0000256" key="4">
    <source>
        <dbReference type="ARBA" id="ARBA00022705"/>
    </source>
</evidence>
<feature type="region of interest" description="Disordered" evidence="7">
    <location>
        <begin position="219"/>
        <end position="241"/>
    </location>
</feature>
<keyword evidence="5" id="KW-0539">Nucleus</keyword>
<dbReference type="GO" id="GO:0016604">
    <property type="term" value="C:nuclear body"/>
    <property type="evidence" value="ECO:0007669"/>
    <property type="project" value="TreeGrafter"/>
</dbReference>
<proteinExistence type="inferred from homology"/>
<dbReference type="Gene3D" id="2.40.50.770">
    <property type="entry name" value="RecQ-mediated genome instability protein Rmi1, C-terminal domain"/>
    <property type="match status" value="1"/>
</dbReference>
<evidence type="ECO:0000313" key="12">
    <source>
        <dbReference type="Proteomes" id="UP000292052"/>
    </source>
</evidence>
<dbReference type="InterPro" id="IPR013894">
    <property type="entry name" value="RMI1_OB"/>
</dbReference>
<dbReference type="GO" id="GO:0031422">
    <property type="term" value="C:RecQ family helicase-topoisomerase III complex"/>
    <property type="evidence" value="ECO:0007669"/>
    <property type="project" value="TreeGrafter"/>
</dbReference>
<dbReference type="GO" id="GO:0000724">
    <property type="term" value="P:double-strand break repair via homologous recombination"/>
    <property type="evidence" value="ECO:0007669"/>
    <property type="project" value="TreeGrafter"/>
</dbReference>
<comment type="function">
    <text evidence="6">Essential component of the RMI complex, a complex that plays an important role in the processing of homologous recombination intermediates to limit DNA crossover formation in cells. Promotes TOP3A binding to double Holliday junctions (DHJ) and hence stimulates TOP3A-mediated dissolution. Required for BLM phosphorylation during mitosis. Within the BLM complex, required for BLM and TOP3A stability.</text>
</comment>
<evidence type="ECO:0000256" key="2">
    <source>
        <dbReference type="ARBA" id="ARBA00006395"/>
    </source>
</evidence>
<dbReference type="Gene3D" id="1.10.8.1020">
    <property type="entry name" value="RecQ-mediated genome instability protein 1, N-terminal domain"/>
    <property type="match status" value="1"/>
</dbReference>
<dbReference type="Pfam" id="PF08585">
    <property type="entry name" value="RMI1_N_C"/>
    <property type="match status" value="1"/>
</dbReference>
<comment type="caution">
    <text evidence="11">The sequence shown here is derived from an EMBL/GenBank/DDBJ whole genome shotgun (WGS) entry which is preliminary data.</text>
</comment>
<keyword evidence="12" id="KW-1185">Reference proteome</keyword>
<feature type="domain" description="RecQ-mediated genome instability protein 1 C-terminal OB-fold" evidence="9">
    <location>
        <begin position="373"/>
        <end position="441"/>
    </location>
</feature>
<evidence type="ECO:0000256" key="7">
    <source>
        <dbReference type="SAM" id="MobiDB-lite"/>
    </source>
</evidence>
<gene>
    <name evidence="11" type="ORF">BDFB_000907</name>
</gene>
<evidence type="ECO:0000256" key="5">
    <source>
        <dbReference type="ARBA" id="ARBA00023242"/>
    </source>
</evidence>
<dbReference type="Pfam" id="PF21000">
    <property type="entry name" value="RMI1_N_N"/>
    <property type="match status" value="1"/>
</dbReference>
<evidence type="ECO:0000259" key="8">
    <source>
        <dbReference type="Pfam" id="PF08585"/>
    </source>
</evidence>
<sequence length="450" mass="50695">MNNEFGIVKTFFTSIQVHLSDIWLESCINWCKSEVLNANYTIKELQSKVYEQWLITDLRDVEVPCLPPNLSSQKYFTLNGNFCLQMMQVVDISKPKLWQLQKIRNSNALTRATQQDGDTVGTGKRLLQLTLTDGVQEVEAMEYRPVPSLNLNLSPGIKVRIMGPVIVRRGRLMLEQQNVKVLGGEVEDILVSHAAENVLARFLKLPENPNPVVIEEKNLSVEEEEDKGPKNSMKVSKPPPKSVLQTVPVVCTVTDEEDIMLAKEVDLLLEAERDLSQPKENKSRTPDLFEDEFNVDDFNEIDSITTSTQVCQSQPKVQKDLAQSLMDDDNDDVFNDIDIDAHLDEFDKKSEETPLCSNVVTIVKLLEKMGNINRGTFKIKAKFKSVVEKLTIGSDEYKLVIQIEDDTGDLTVKMHSDIIADFTGYSPAAILSLKSSILDDDKSAVEKVMQ</sequence>
<dbReference type="SMART" id="SM01161">
    <property type="entry name" value="DUF1767"/>
    <property type="match status" value="1"/>
</dbReference>
<comment type="subcellular location">
    <subcellularLocation>
        <location evidence="1">Nucleus</location>
    </subcellularLocation>
</comment>
<dbReference type="AlphaFoldDB" id="A0A482VN49"/>
<dbReference type="InterPro" id="IPR032199">
    <property type="entry name" value="RMI1_C"/>
</dbReference>
<dbReference type="GO" id="GO:0000712">
    <property type="term" value="P:resolution of meiotic recombination intermediates"/>
    <property type="evidence" value="ECO:0007669"/>
    <property type="project" value="TreeGrafter"/>
</dbReference>
<dbReference type="InterPro" id="IPR042470">
    <property type="entry name" value="RMI1_N_C_sf"/>
</dbReference>
<dbReference type="OrthoDB" id="341511at2759"/>
<dbReference type="Pfam" id="PF16099">
    <property type="entry name" value="RMI1_C"/>
    <property type="match status" value="1"/>
</dbReference>
<evidence type="ECO:0000313" key="11">
    <source>
        <dbReference type="EMBL" id="RZC34245.1"/>
    </source>
</evidence>
<dbReference type="STRING" id="1661398.A0A482VN49"/>
<dbReference type="GO" id="GO:0000166">
    <property type="term" value="F:nucleotide binding"/>
    <property type="evidence" value="ECO:0007669"/>
    <property type="project" value="InterPro"/>
</dbReference>
<comment type="similarity">
    <text evidence="2">Belongs to the RMI1 family.</text>
</comment>
<feature type="non-terminal residue" evidence="11">
    <location>
        <position position="450"/>
    </location>
</feature>
<feature type="domain" description="RMI1 N-terminal" evidence="10">
    <location>
        <begin position="19"/>
        <end position="61"/>
    </location>
</feature>
<dbReference type="PANTHER" id="PTHR14790:SF15">
    <property type="entry name" value="RECQ-MEDIATED GENOME INSTABILITY PROTEIN 1"/>
    <property type="match status" value="1"/>
</dbReference>
<accession>A0A482VN49</accession>
<evidence type="ECO:0000259" key="9">
    <source>
        <dbReference type="Pfam" id="PF16099"/>
    </source>
</evidence>
<evidence type="ECO:0000256" key="6">
    <source>
        <dbReference type="ARBA" id="ARBA00024977"/>
    </source>
</evidence>
<dbReference type="EMBL" id="QDEB01081677">
    <property type="protein sequence ID" value="RZC34245.1"/>
    <property type="molecule type" value="Genomic_DNA"/>
</dbReference>
<dbReference type="InterPro" id="IPR049363">
    <property type="entry name" value="RMI1_N"/>
</dbReference>
<feature type="domain" description="RecQ mediated genome instability protein 1 OB-fold" evidence="8">
    <location>
        <begin position="66"/>
        <end position="191"/>
    </location>
</feature>
<dbReference type="GO" id="GO:0006260">
    <property type="term" value="P:DNA replication"/>
    <property type="evidence" value="ECO:0007669"/>
    <property type="project" value="UniProtKB-KW"/>
</dbReference>